<gene>
    <name evidence="3" type="primary">brxL</name>
    <name evidence="3" type="ORF">GCM10023352_01820</name>
</gene>
<dbReference type="Pfam" id="PF13337">
    <property type="entry name" value="BrxL_ATPase"/>
    <property type="match status" value="1"/>
</dbReference>
<dbReference type="Proteomes" id="UP001500187">
    <property type="component" value="Unassembled WGS sequence"/>
</dbReference>
<keyword evidence="4" id="KW-1185">Reference proteome</keyword>
<dbReference type="RefSeq" id="WP_345443554.1">
    <property type="nucleotide sequence ID" value="NZ_BAABKP010000001.1"/>
</dbReference>
<feature type="domain" description="MITD1 C-terminal phospholipase D-like" evidence="1">
    <location>
        <begin position="538"/>
        <end position="676"/>
    </location>
</feature>
<organism evidence="3 4">
    <name type="scientific">Rothia endophytica</name>
    <dbReference type="NCBI Taxonomy" id="1324766"/>
    <lineage>
        <taxon>Bacteria</taxon>
        <taxon>Bacillati</taxon>
        <taxon>Actinomycetota</taxon>
        <taxon>Actinomycetes</taxon>
        <taxon>Micrococcales</taxon>
        <taxon>Micrococcaceae</taxon>
        <taxon>Rothia</taxon>
    </lineage>
</organism>
<dbReference type="Gene3D" id="3.30.870.30">
    <property type="entry name" value="MITD, C-terminal phospholipase D-like domain"/>
    <property type="match status" value="1"/>
</dbReference>
<accession>A0ABP9AYM1</accession>
<reference evidence="4" key="1">
    <citation type="journal article" date="2019" name="Int. J. Syst. Evol. Microbiol.">
        <title>The Global Catalogue of Microorganisms (GCM) 10K type strain sequencing project: providing services to taxonomists for standard genome sequencing and annotation.</title>
        <authorList>
            <consortium name="The Broad Institute Genomics Platform"/>
            <consortium name="The Broad Institute Genome Sequencing Center for Infectious Disease"/>
            <person name="Wu L."/>
            <person name="Ma J."/>
        </authorList>
    </citation>
    <scope>NUCLEOTIDE SEQUENCE [LARGE SCALE GENOMIC DNA]</scope>
    <source>
        <strain evidence="4">JCM 18541</strain>
    </source>
</reference>
<dbReference type="InterPro" id="IPR032341">
    <property type="entry name" value="MITD1_C"/>
</dbReference>
<sequence length="691" mass="78868">MAYTPLDEKIVSEFPGNVVRKDLSAQLKSNAPVPTYVLEYLLGQYATSNDETQIAEGIERVKAILENNFVHRNQAELIKSTIREKGSKLLIDRIHVIFNDKDDRYEASFNNLGISEVVIDSATVRANPKLLTTGVWCLPRVSYHGTPEPGTSPWQLESLKPVQHSGFDFDQYKKHREAFSSEEWIDVLMQSIGLNPEFFGHRQKLFQLTRLIPFVERNYNLIELGPKGTGKTHVYSEFSPHGIVISGGDVTVPKLFINNTTGRIGLVGYWDVVAFDEFAGRTKRPQRELVDIMKNYMANKSFSRGNDVQSAEASFAFVGNTAHNVPHMLKHSDLFSELPANYHDSAFIDRFHTYIPGWEVETVRNEMFTQGFGFVVDYLAEGLRHMRNLDYSLHTAHLFDLDKSLSKRDRDGINKTFSGLLKLIYPHEQFTPEQAEELFIFAIEGRKRVKDQLCRIDSTMVQPRFLYLNKTSNQERGVQTLEEAEYPTLYWRDNALQQENLEETPVTQGTVGVAQTALTPVDTPPLEGRVEIRENQTGVTYQGLFADYLRGATMIQLEDAYIRRAHQGRNLLDLLVVVHSVKDPAEEVVFALRSGSDESGGFTQEQEEMFEEIKNQVEPLGIKFIYTYDSGTHDRSIKCNNGWIIDLGIGLDMFQRPAWSQYSLEFSHQKFRKSRRVVLNYTFDANANVNA</sequence>
<dbReference type="InterPro" id="IPR014061">
    <property type="entry name" value="BrxL-like"/>
</dbReference>
<dbReference type="EMBL" id="BAABKP010000001">
    <property type="protein sequence ID" value="GAA4787815.1"/>
    <property type="molecule type" value="Genomic_DNA"/>
</dbReference>
<evidence type="ECO:0000313" key="3">
    <source>
        <dbReference type="EMBL" id="GAA4787815.1"/>
    </source>
</evidence>
<evidence type="ECO:0000313" key="4">
    <source>
        <dbReference type="Proteomes" id="UP001500187"/>
    </source>
</evidence>
<name>A0ABP9AYM1_9MICC</name>
<dbReference type="Pfam" id="PF16565">
    <property type="entry name" value="MIT_C"/>
    <property type="match status" value="1"/>
</dbReference>
<dbReference type="InterPro" id="IPR038113">
    <property type="entry name" value="MITD1_C_sf"/>
</dbReference>
<protein>
    <submittedName>
        <fullName evidence="3">BREX system Lon protease-like protein BrxL</fullName>
    </submittedName>
</protein>
<feature type="domain" description="BREX system Lon protease-like BrxL N-terminal" evidence="2">
    <location>
        <begin position="14"/>
        <end position="143"/>
    </location>
</feature>
<dbReference type="NCBIfam" id="TIGR02688">
    <property type="entry name" value="BREX system Lon protease-like protein BrxL"/>
    <property type="match status" value="1"/>
</dbReference>
<evidence type="ECO:0000259" key="1">
    <source>
        <dbReference type="Pfam" id="PF16565"/>
    </source>
</evidence>
<dbReference type="Pfam" id="PF20442">
    <property type="entry name" value="BrxL_N"/>
    <property type="match status" value="1"/>
</dbReference>
<evidence type="ECO:0000259" key="2">
    <source>
        <dbReference type="Pfam" id="PF20442"/>
    </source>
</evidence>
<proteinExistence type="predicted"/>
<dbReference type="InterPro" id="IPR046838">
    <property type="entry name" value="BrxL_N"/>
</dbReference>
<comment type="caution">
    <text evidence="3">The sequence shown here is derived from an EMBL/GenBank/DDBJ whole genome shotgun (WGS) entry which is preliminary data.</text>
</comment>